<keyword evidence="12" id="KW-1015">Disulfide bond</keyword>
<feature type="repeat" description="Hemopexin" evidence="13">
    <location>
        <begin position="828"/>
        <end position="876"/>
    </location>
</feature>
<feature type="binding site" description="in inhibited form" evidence="11">
    <location>
        <position position="529"/>
    </location>
    <ligand>
        <name>Zn(2+)</name>
        <dbReference type="ChEBI" id="CHEBI:29105"/>
        <label>2</label>
        <note>catalytic</note>
    </ligand>
</feature>
<name>A0A9J6BJR9_POLVA</name>
<evidence type="ECO:0000256" key="5">
    <source>
        <dbReference type="ARBA" id="ARBA00022737"/>
    </source>
</evidence>
<accession>A0A9J6BJR9</accession>
<feature type="binding site" evidence="11">
    <location>
        <position position="672"/>
    </location>
    <ligand>
        <name>Zn(2+)</name>
        <dbReference type="ChEBI" id="CHEBI:29105"/>
        <label>2</label>
        <note>catalytic</note>
    </ligand>
</feature>
<evidence type="ECO:0000313" key="17">
    <source>
        <dbReference type="Proteomes" id="UP001107558"/>
    </source>
</evidence>
<feature type="binding site" evidence="11">
    <location>
        <position position="690"/>
    </location>
    <ligand>
        <name>Zn(2+)</name>
        <dbReference type="ChEBI" id="CHEBI:29105"/>
        <label>2</label>
        <note>catalytic</note>
    </ligand>
</feature>
<dbReference type="PRINTS" id="PR00138">
    <property type="entry name" value="MATRIXIN"/>
</dbReference>
<evidence type="ECO:0000256" key="8">
    <source>
        <dbReference type="ARBA" id="ARBA00023049"/>
    </source>
</evidence>
<dbReference type="Pfam" id="PF00413">
    <property type="entry name" value="Peptidase_M10"/>
    <property type="match status" value="2"/>
</dbReference>
<evidence type="ECO:0000256" key="6">
    <source>
        <dbReference type="ARBA" id="ARBA00022801"/>
    </source>
</evidence>
<evidence type="ECO:0000256" key="9">
    <source>
        <dbReference type="ARBA" id="ARBA00023145"/>
    </source>
</evidence>
<dbReference type="InterPro" id="IPR006026">
    <property type="entry name" value="Peptidase_Metallo"/>
</dbReference>
<sequence>MNLFVNFIILILSSQFYSLPIKSKHKTENLNSSFDILNKSTINYHCGTPDQFSLTRFKRFIIISKWHKNHLTWRFDKYRNENRKFLSESGKIRKRIYEAVNAWAYHSNLIFEEKSANDIDVDIEIVFVPEHHEHLDVYKFNDNELAHAFYPHQTNKGDVHLNEEIEWDFNLRAGEKAKGTKVNFYAVILHELGHSLGLYHSNVTDSTMYAGYTDDTSILKEDDIKGEHLKYFLITPNQSFFIFQAIQANYGIPKKYKTTTIKTTTTREIYVRRPTSTKIPLINKPNKCHTSYDAVMTFNGELFIFKGQYMFRPVHSVTTEIRRMWEKLPENLTHIDAAFQLKNSKVLFFIDQRVFIFSQRNLEREIKLSQLGISSEVSKIDAIFRMHHNQENYIMSGDKYWKFDEEKLKIELGYPKSIALFKGVHDIDTAITYEDKLYFFKGLYFYEFNTNDMRISNKESQLLAVKFMKCQIDTSNKNEIEEKKNKKMESYVQDVTIIEEDSQNLNTTSVNSEIHHNLLKEITRTSNFCGTRDIAIRNSRQKRYVLKTKWNKTNLTWRFNDYENKFHSDSYKIRQRIAEALQTWQNHSVLKFEEKFANDVDVDIEIQFVSKSHKKIDSFLIDDPILAHAFYPTDGHLAGDVHLRNDLNYDFEARFDRYPDNKKHSFFSIVIHELGHSLGLDHSDKTDAIMYMNYGELFSLGLDDVKAIQALYGTPRGYEFSTRKPPIRGNNELPDKCNTSYDAIMLFNEKLFIFKGKYFFRETSRGIEIVKTKDLFRQLPENLTHIDAAFQLKNSKVLFFIDQRVFIFSQRNLEREINLSQLGISSEVSKIDAIFRMHHNQETYIMSGDKYWKFDEEKLKIELSYPKSIARFKGVHDIDTAITYEDKLYFFKGLYFYEFNTNEMRMSNKKPQLSANKFMKCQIEGTKIYETDEKKYKVKHDINYEKYQIENNQNKTDNIIEVEISNSNNQTNLKISKSVICLVIFIFFMSK</sequence>
<dbReference type="Gene3D" id="3.40.390.10">
    <property type="entry name" value="Collagenase (Catalytic Domain)"/>
    <property type="match status" value="2"/>
</dbReference>
<protein>
    <recommendedName>
        <fullName evidence="15">Peptidase metallopeptidase domain-containing protein</fullName>
    </recommendedName>
</protein>
<dbReference type="SMART" id="SM00120">
    <property type="entry name" value="HX"/>
    <property type="match status" value="7"/>
</dbReference>
<evidence type="ECO:0000256" key="12">
    <source>
        <dbReference type="PIRSR" id="PIRSR621190-3"/>
    </source>
</evidence>
<dbReference type="GO" id="GO:0006508">
    <property type="term" value="P:proteolysis"/>
    <property type="evidence" value="ECO:0007669"/>
    <property type="project" value="UniProtKB-KW"/>
</dbReference>
<dbReference type="Gene3D" id="2.110.10.10">
    <property type="entry name" value="Hemopexin-like domain"/>
    <property type="match status" value="2"/>
</dbReference>
<evidence type="ECO:0000256" key="10">
    <source>
        <dbReference type="PIRSR" id="PIRSR621190-1"/>
    </source>
</evidence>
<dbReference type="InterPro" id="IPR000585">
    <property type="entry name" value="Hemopexin-like_dom"/>
</dbReference>
<feature type="binding site" evidence="11">
    <location>
        <position position="744"/>
    </location>
    <ligand>
        <name>Ca(2+)</name>
        <dbReference type="ChEBI" id="CHEBI:29108"/>
        <label>5</label>
    </ligand>
</feature>
<feature type="binding site" evidence="11">
    <location>
        <position position="642"/>
    </location>
    <ligand>
        <name>Zn(2+)</name>
        <dbReference type="ChEBI" id="CHEBI:29105"/>
        <label>1</label>
    </ligand>
</feature>
<feature type="domain" description="Peptidase metallopeptidase" evidence="15">
    <location>
        <begin position="62"/>
        <end position="236"/>
    </location>
</feature>
<comment type="similarity">
    <text evidence="1">Belongs to the peptidase M10A family.</text>
</comment>
<keyword evidence="9" id="KW-0865">Zymogen</keyword>
<feature type="binding site" evidence="11">
    <location>
        <position position="676"/>
    </location>
    <ligand>
        <name>Zn(2+)</name>
        <dbReference type="ChEBI" id="CHEBI:29105"/>
        <label>2</label>
        <note>catalytic</note>
    </ligand>
</feature>
<gene>
    <name evidence="16" type="ORF">PVAND_000331</name>
</gene>
<keyword evidence="5" id="KW-0677">Repeat</keyword>
<dbReference type="GO" id="GO:0004222">
    <property type="term" value="F:metalloendopeptidase activity"/>
    <property type="evidence" value="ECO:0007669"/>
    <property type="project" value="InterPro"/>
</dbReference>
<dbReference type="SMART" id="SM00235">
    <property type="entry name" value="ZnMc"/>
    <property type="match status" value="2"/>
</dbReference>
<evidence type="ECO:0000256" key="14">
    <source>
        <dbReference type="SAM" id="SignalP"/>
    </source>
</evidence>
<dbReference type="GO" id="GO:0031012">
    <property type="term" value="C:extracellular matrix"/>
    <property type="evidence" value="ECO:0007669"/>
    <property type="project" value="InterPro"/>
</dbReference>
<evidence type="ECO:0000256" key="11">
    <source>
        <dbReference type="PIRSR" id="PIRSR621190-2"/>
    </source>
</evidence>
<dbReference type="SUPFAM" id="SSF55486">
    <property type="entry name" value="Metalloproteases ('zincins'), catalytic domain"/>
    <property type="match status" value="2"/>
</dbReference>
<evidence type="ECO:0000256" key="1">
    <source>
        <dbReference type="ARBA" id="ARBA00010370"/>
    </source>
</evidence>
<evidence type="ECO:0000313" key="16">
    <source>
        <dbReference type="EMBL" id="KAG5670045.1"/>
    </source>
</evidence>
<dbReference type="GO" id="GO:0030574">
    <property type="term" value="P:collagen catabolic process"/>
    <property type="evidence" value="ECO:0007669"/>
    <property type="project" value="TreeGrafter"/>
</dbReference>
<dbReference type="OrthoDB" id="406838at2759"/>
<evidence type="ECO:0000256" key="7">
    <source>
        <dbReference type="ARBA" id="ARBA00022833"/>
    </source>
</evidence>
<feature type="binding site" evidence="11">
    <location>
        <position position="879"/>
    </location>
    <ligand>
        <name>Ca(2+)</name>
        <dbReference type="ChEBI" id="CHEBI:29108"/>
        <label>4</label>
    </ligand>
</feature>
<keyword evidence="11" id="KW-0106">Calcium</keyword>
<feature type="binding site" evidence="11">
    <location>
        <position position="787"/>
    </location>
    <ligand>
        <name>Ca(2+)</name>
        <dbReference type="ChEBI" id="CHEBI:29108"/>
        <label>4</label>
    </ligand>
</feature>
<evidence type="ECO:0000259" key="15">
    <source>
        <dbReference type="SMART" id="SM00235"/>
    </source>
</evidence>
<feature type="domain" description="Peptidase metallopeptidase" evidence="15">
    <location>
        <begin position="546"/>
        <end position="714"/>
    </location>
</feature>
<dbReference type="InterPro" id="IPR036375">
    <property type="entry name" value="Hemopexin-like_dom_sf"/>
</dbReference>
<comment type="cofactor">
    <cofactor evidence="11">
        <name>Zn(2+)</name>
        <dbReference type="ChEBI" id="CHEBI:29105"/>
    </cofactor>
    <text evidence="11">Binds 2 Zn(2+) ions per subunit.</text>
</comment>
<reference evidence="16" key="1">
    <citation type="submission" date="2021-03" db="EMBL/GenBank/DDBJ databases">
        <title>Chromosome level genome of the anhydrobiotic midge Polypedilum vanderplanki.</title>
        <authorList>
            <person name="Yoshida Y."/>
            <person name="Kikawada T."/>
            <person name="Gusev O."/>
        </authorList>
    </citation>
    <scope>NUCLEOTIDE SEQUENCE</scope>
    <source>
        <strain evidence="16">NIAS01</strain>
        <tissue evidence="16">Whole body or cell culture</tissue>
    </source>
</reference>
<keyword evidence="3 11" id="KW-0479">Metal-binding</keyword>
<dbReference type="GO" id="GO:0030198">
    <property type="term" value="P:extracellular matrix organization"/>
    <property type="evidence" value="ECO:0007669"/>
    <property type="project" value="TreeGrafter"/>
</dbReference>
<evidence type="ECO:0000256" key="13">
    <source>
        <dbReference type="PROSITE-ProRule" id="PRU01011"/>
    </source>
</evidence>
<dbReference type="AlphaFoldDB" id="A0A9J6BJR9"/>
<keyword evidence="7 11" id="KW-0862">Zinc</keyword>
<feature type="binding site" evidence="11">
    <location>
        <position position="613"/>
    </location>
    <ligand>
        <name>Zn(2+)</name>
        <dbReference type="ChEBI" id="CHEBI:29105"/>
        <label>1</label>
    </ligand>
</feature>
<dbReference type="CDD" id="cd00094">
    <property type="entry name" value="HX"/>
    <property type="match status" value="2"/>
</dbReference>
<dbReference type="InterPro" id="IPR001818">
    <property type="entry name" value="Pept_M10_metallopeptidase"/>
</dbReference>
<evidence type="ECO:0000256" key="2">
    <source>
        <dbReference type="ARBA" id="ARBA00022670"/>
    </source>
</evidence>
<dbReference type="GO" id="GO:0008270">
    <property type="term" value="F:zinc ion binding"/>
    <property type="evidence" value="ECO:0007669"/>
    <property type="project" value="InterPro"/>
</dbReference>
<feature type="disulfide bond" evidence="12">
    <location>
        <begin position="737"/>
        <end position="921"/>
    </location>
</feature>
<dbReference type="InterPro" id="IPR021190">
    <property type="entry name" value="Pept_M10A"/>
</dbReference>
<dbReference type="InterPro" id="IPR024079">
    <property type="entry name" value="MetalloPept_cat_dom_sf"/>
</dbReference>
<keyword evidence="4 14" id="KW-0732">Signal</keyword>
<proteinExistence type="inferred from homology"/>
<comment type="caution">
    <text evidence="16">The sequence shown here is derived from an EMBL/GenBank/DDBJ whole genome shotgun (WGS) entry which is preliminary data.</text>
</comment>
<keyword evidence="6" id="KW-0378">Hydrolase</keyword>
<dbReference type="PANTHER" id="PTHR10201">
    <property type="entry name" value="MATRIX METALLOPROTEINASE"/>
    <property type="match status" value="1"/>
</dbReference>
<feature type="binding site" evidence="11">
    <location>
        <position position="682"/>
    </location>
    <ligand>
        <name>Zn(2+)</name>
        <dbReference type="ChEBI" id="CHEBI:29105"/>
        <label>2</label>
        <note>catalytic</note>
    </ligand>
</feature>
<evidence type="ECO:0000256" key="4">
    <source>
        <dbReference type="ARBA" id="ARBA00022729"/>
    </source>
</evidence>
<feature type="binding site" evidence="11">
    <location>
        <position position="628"/>
    </location>
    <ligand>
        <name>Zn(2+)</name>
        <dbReference type="ChEBI" id="CHEBI:29105"/>
        <label>1</label>
    </ligand>
</feature>
<feature type="binding site" evidence="11">
    <location>
        <position position="742"/>
    </location>
    <ligand>
        <name>Ca(2+)</name>
        <dbReference type="ChEBI" id="CHEBI:29108"/>
        <label>4</label>
    </ligand>
</feature>
<evidence type="ECO:0000256" key="3">
    <source>
        <dbReference type="ARBA" id="ARBA00022723"/>
    </source>
</evidence>
<keyword evidence="2" id="KW-0645">Protease</keyword>
<dbReference type="Pfam" id="PF00045">
    <property type="entry name" value="Hemopexin"/>
    <property type="match status" value="3"/>
</dbReference>
<feature type="binding site" evidence="11">
    <location>
        <position position="789"/>
    </location>
    <ligand>
        <name>Ca(2+)</name>
        <dbReference type="ChEBI" id="CHEBI:29108"/>
        <label>5</label>
    </ligand>
</feature>
<comment type="cofactor">
    <cofactor evidence="11">
        <name>Ca(2+)</name>
        <dbReference type="ChEBI" id="CHEBI:29108"/>
    </cofactor>
    <text evidence="11">Can bind about 5 Ca(2+) ions per subunit.</text>
</comment>
<feature type="signal peptide" evidence="14">
    <location>
        <begin position="1"/>
        <end position="18"/>
    </location>
</feature>
<dbReference type="PROSITE" id="PS51642">
    <property type="entry name" value="HEMOPEXIN_2"/>
    <property type="match status" value="2"/>
</dbReference>
<dbReference type="PANTHER" id="PTHR10201:SF291">
    <property type="entry name" value="MATRIX METALLOPROTEINASE 1, ISOFORM C-RELATED"/>
    <property type="match status" value="1"/>
</dbReference>
<dbReference type="SUPFAM" id="SSF50923">
    <property type="entry name" value="Hemopexin-like domain"/>
    <property type="match status" value="2"/>
</dbReference>
<feature type="binding site" evidence="11">
    <location>
        <position position="603"/>
    </location>
    <ligand>
        <name>Ca(2+)</name>
        <dbReference type="ChEBI" id="CHEBI:29108"/>
        <label>2</label>
    </ligand>
</feature>
<organism evidence="16 17">
    <name type="scientific">Polypedilum vanderplanki</name>
    <name type="common">Sleeping chironomid midge</name>
    <dbReference type="NCBI Taxonomy" id="319348"/>
    <lineage>
        <taxon>Eukaryota</taxon>
        <taxon>Metazoa</taxon>
        <taxon>Ecdysozoa</taxon>
        <taxon>Arthropoda</taxon>
        <taxon>Hexapoda</taxon>
        <taxon>Insecta</taxon>
        <taxon>Pterygota</taxon>
        <taxon>Neoptera</taxon>
        <taxon>Endopterygota</taxon>
        <taxon>Diptera</taxon>
        <taxon>Nematocera</taxon>
        <taxon>Chironomoidea</taxon>
        <taxon>Chironomidae</taxon>
        <taxon>Chironominae</taxon>
        <taxon>Polypedilum</taxon>
        <taxon>Polypedilum</taxon>
    </lineage>
</organism>
<keyword evidence="8" id="KW-0482">Metalloprotease</keyword>
<dbReference type="Proteomes" id="UP001107558">
    <property type="component" value="Chromosome 3"/>
</dbReference>
<dbReference type="InterPro" id="IPR018487">
    <property type="entry name" value="Hemopexin-like_repeat"/>
</dbReference>
<feature type="binding site" evidence="11">
    <location>
        <position position="640"/>
    </location>
    <ligand>
        <name>Ca(2+)</name>
        <dbReference type="ChEBI" id="CHEBI:29108"/>
        <label>2</label>
    </ligand>
</feature>
<feature type="repeat" description="Hemopexin" evidence="13">
    <location>
        <begin position="377"/>
        <end position="424"/>
    </location>
</feature>
<dbReference type="EMBL" id="JADBJN010000003">
    <property type="protein sequence ID" value="KAG5670045.1"/>
    <property type="molecule type" value="Genomic_DNA"/>
</dbReference>
<feature type="active site" evidence="10">
    <location>
        <position position="673"/>
    </location>
</feature>
<feature type="chain" id="PRO_5039900101" description="Peptidase metallopeptidase domain-containing protein" evidence="14">
    <location>
        <begin position="19"/>
        <end position="991"/>
    </location>
</feature>
<keyword evidence="17" id="KW-1185">Reference proteome</keyword>
<dbReference type="GO" id="GO:0005615">
    <property type="term" value="C:extracellular space"/>
    <property type="evidence" value="ECO:0007669"/>
    <property type="project" value="TreeGrafter"/>
</dbReference>